<dbReference type="GO" id="GO:0005524">
    <property type="term" value="F:ATP binding"/>
    <property type="evidence" value="ECO:0007669"/>
    <property type="project" value="UniProtKB-KW"/>
</dbReference>
<feature type="domain" description="ABC transporter" evidence="4">
    <location>
        <begin position="251"/>
        <end position="477"/>
    </location>
</feature>
<dbReference type="Proteomes" id="UP001589645">
    <property type="component" value="Unassembled WGS sequence"/>
</dbReference>
<dbReference type="InterPro" id="IPR003593">
    <property type="entry name" value="AAA+_ATPase"/>
</dbReference>
<comment type="caution">
    <text evidence="5">The sequence shown here is derived from an EMBL/GenBank/DDBJ whole genome shotgun (WGS) entry which is preliminary data.</text>
</comment>
<dbReference type="PANTHER" id="PTHR43553:SF3">
    <property type="entry name" value="ABC TRANSPORTER ATP-BINDING PROTEIN MODF"/>
    <property type="match status" value="1"/>
</dbReference>
<dbReference type="Gene3D" id="3.40.50.300">
    <property type="entry name" value="P-loop containing nucleotide triphosphate hydrolases"/>
    <property type="match status" value="2"/>
</dbReference>
<keyword evidence="3 5" id="KW-0067">ATP-binding</keyword>
<organism evidence="5 6">
    <name type="scientific">Vibrio olivae</name>
    <dbReference type="NCBI Taxonomy" id="1243002"/>
    <lineage>
        <taxon>Bacteria</taxon>
        <taxon>Pseudomonadati</taxon>
        <taxon>Pseudomonadota</taxon>
        <taxon>Gammaproteobacteria</taxon>
        <taxon>Vibrionales</taxon>
        <taxon>Vibrionaceae</taxon>
        <taxon>Vibrio</taxon>
    </lineage>
</organism>
<dbReference type="RefSeq" id="WP_390194538.1">
    <property type="nucleotide sequence ID" value="NZ_JBHMEP010000005.1"/>
</dbReference>
<proteinExistence type="predicted"/>
<dbReference type="SUPFAM" id="SSF52540">
    <property type="entry name" value="P-loop containing nucleoside triphosphate hydrolases"/>
    <property type="match status" value="2"/>
</dbReference>
<keyword evidence="2" id="KW-0547">Nucleotide-binding</keyword>
<dbReference type="PROSITE" id="PS50893">
    <property type="entry name" value="ABC_TRANSPORTER_2"/>
    <property type="match status" value="2"/>
</dbReference>
<dbReference type="Pfam" id="PF00005">
    <property type="entry name" value="ABC_tran"/>
    <property type="match status" value="2"/>
</dbReference>
<dbReference type="InterPro" id="IPR003439">
    <property type="entry name" value="ABC_transporter-like_ATP-bd"/>
</dbReference>
<evidence type="ECO:0000256" key="2">
    <source>
        <dbReference type="ARBA" id="ARBA00022741"/>
    </source>
</evidence>
<dbReference type="InterPro" id="IPR050095">
    <property type="entry name" value="ECF_ABC_transporter_ATP-bd"/>
</dbReference>
<gene>
    <name evidence="5" type="ORF">ACFFUV_15760</name>
</gene>
<dbReference type="SMART" id="SM00382">
    <property type="entry name" value="AAA"/>
    <property type="match status" value="2"/>
</dbReference>
<evidence type="ECO:0000313" key="5">
    <source>
        <dbReference type="EMBL" id="MFB9136428.1"/>
    </source>
</evidence>
<dbReference type="PANTHER" id="PTHR43553">
    <property type="entry name" value="HEAVY METAL TRANSPORTER"/>
    <property type="match status" value="1"/>
</dbReference>
<accession>A0ABV5HQB2</accession>
<sequence>MKINALEHQAGLYTLKVAHWNIEPQQHWTVFSSQSQCLAELVNILCGEVESAAISERPARIGCVSLALQQQLLERELANDETDFQDHIDYGSSVEQLVMENVSSSQELEKLLAQTDLLTLRHRPFRQLSTGETRRVMLARALANEPELLILDEPYSGLDTAHRAALSALLNECAQTMQIIVVTSRDDEMPDCMTHVALFVQDQLEQTMEKAQFIEHPLMQQLQALSSQQSNAIVDLVELQSDIQLVPDPLVEMNSVKVEYVDGLIFQDLDWQIKRGEHWQIRGPNGCGKSTLLGLIMGDHPQCYSNDIRVLGMKRGSGESIWDVKKRIGIVSSALHLQYRVGCSALDVVLSGFFDSIGLYEKPSTQQIQLARQWLSVLEMSELERVGFKSLGYGQQRLLLIARALIKQPALLILDEPYQGLDYLNRKLMFFALSRIASANLTQLLYVTHHQDDALDAVTNFVDFEPAEQGHRVIIRRT</sequence>
<keyword evidence="6" id="KW-1185">Reference proteome</keyword>
<reference evidence="5 6" key="1">
    <citation type="submission" date="2024-09" db="EMBL/GenBank/DDBJ databases">
        <authorList>
            <person name="Sun Q."/>
            <person name="Mori K."/>
        </authorList>
    </citation>
    <scope>NUCLEOTIDE SEQUENCE [LARGE SCALE GENOMIC DNA]</scope>
    <source>
        <strain evidence="5 6">CECT 8064</strain>
    </source>
</reference>
<name>A0ABV5HQB2_9VIBR</name>
<evidence type="ECO:0000256" key="1">
    <source>
        <dbReference type="ARBA" id="ARBA00022448"/>
    </source>
</evidence>
<dbReference type="EMBL" id="JBHMEP010000005">
    <property type="protein sequence ID" value="MFB9136428.1"/>
    <property type="molecule type" value="Genomic_DNA"/>
</dbReference>
<protein>
    <submittedName>
        <fullName evidence="5">ATP-binding cassette domain-containing protein</fullName>
    </submittedName>
</protein>
<dbReference type="InterPro" id="IPR027417">
    <property type="entry name" value="P-loop_NTPase"/>
</dbReference>
<evidence type="ECO:0000259" key="4">
    <source>
        <dbReference type="PROSITE" id="PS50893"/>
    </source>
</evidence>
<feature type="domain" description="ABC transporter" evidence="4">
    <location>
        <begin position="1"/>
        <end position="226"/>
    </location>
</feature>
<evidence type="ECO:0000256" key="3">
    <source>
        <dbReference type="ARBA" id="ARBA00022840"/>
    </source>
</evidence>
<evidence type="ECO:0000313" key="6">
    <source>
        <dbReference type="Proteomes" id="UP001589645"/>
    </source>
</evidence>
<keyword evidence="1" id="KW-0813">Transport</keyword>